<keyword evidence="2" id="KW-1133">Transmembrane helix</keyword>
<dbReference type="GeneID" id="64820742"/>
<accession>A0A8T8K7D7</accession>
<feature type="coiled-coil region" evidence="1">
    <location>
        <begin position="116"/>
        <end position="143"/>
    </location>
</feature>
<protein>
    <submittedName>
        <fullName evidence="3">Uncharacterized protein</fullName>
    </submittedName>
</protein>
<dbReference type="KEGG" id="meme:HYG87_08215"/>
<evidence type="ECO:0000313" key="3">
    <source>
        <dbReference type="EMBL" id="QUH23742.1"/>
    </source>
</evidence>
<feature type="transmembrane region" description="Helical" evidence="2">
    <location>
        <begin position="12"/>
        <end position="36"/>
    </location>
</feature>
<evidence type="ECO:0000256" key="1">
    <source>
        <dbReference type="SAM" id="Coils"/>
    </source>
</evidence>
<dbReference type="Proteomes" id="UP000681041">
    <property type="component" value="Chromosome"/>
</dbReference>
<sequence length="144" mass="15533">MKKSRLNLFKVTSMSISVLGVLMIVATILIFAYIGVDLISSSISSSVDSGSAYDQLAVLKTDLSTLEVNYDSAKTEAYRTGNNDIQKQYVTAELELVKARSAVGDVESALSANLPAEEVQNRIGIANTQLRAAEQALADLRARF</sequence>
<keyword evidence="4" id="KW-1185">Reference proteome</keyword>
<name>A0A8T8K7D7_9EURY</name>
<reference evidence="3" key="1">
    <citation type="submission" date="2020-07" db="EMBL/GenBank/DDBJ databases">
        <title>Methanobacterium. sp. MethCan genome.</title>
        <authorList>
            <person name="Postec A."/>
            <person name="Quemeneur M."/>
        </authorList>
    </citation>
    <scope>NUCLEOTIDE SEQUENCE</scope>
    <source>
        <strain evidence="3">MethCAN</strain>
    </source>
</reference>
<proteinExistence type="predicted"/>
<dbReference type="OrthoDB" id="77730at2157"/>
<organism evidence="3 4">
    <name type="scientific">Methanobacterium alkalithermotolerans</name>
    <dbReference type="NCBI Taxonomy" id="2731220"/>
    <lineage>
        <taxon>Archaea</taxon>
        <taxon>Methanobacteriati</taxon>
        <taxon>Methanobacteriota</taxon>
        <taxon>Methanomada group</taxon>
        <taxon>Methanobacteria</taxon>
        <taxon>Methanobacteriales</taxon>
        <taxon>Methanobacteriaceae</taxon>
        <taxon>Methanobacterium</taxon>
    </lineage>
</organism>
<dbReference type="AlphaFoldDB" id="A0A8T8K7D7"/>
<keyword evidence="2" id="KW-0472">Membrane</keyword>
<dbReference type="RefSeq" id="WP_211532698.1">
    <property type="nucleotide sequence ID" value="NZ_CP058560.1"/>
</dbReference>
<keyword evidence="2" id="KW-0812">Transmembrane</keyword>
<evidence type="ECO:0000313" key="4">
    <source>
        <dbReference type="Proteomes" id="UP000681041"/>
    </source>
</evidence>
<dbReference type="EMBL" id="CP058560">
    <property type="protein sequence ID" value="QUH23742.1"/>
    <property type="molecule type" value="Genomic_DNA"/>
</dbReference>
<evidence type="ECO:0000256" key="2">
    <source>
        <dbReference type="SAM" id="Phobius"/>
    </source>
</evidence>
<gene>
    <name evidence="3" type="ORF">HYG87_08215</name>
</gene>
<keyword evidence="1" id="KW-0175">Coiled coil</keyword>